<dbReference type="GO" id="GO:0004673">
    <property type="term" value="F:protein histidine kinase activity"/>
    <property type="evidence" value="ECO:0007669"/>
    <property type="project" value="UniProtKB-EC"/>
</dbReference>
<proteinExistence type="predicted"/>
<evidence type="ECO:0000256" key="1">
    <source>
        <dbReference type="ARBA" id="ARBA00000085"/>
    </source>
</evidence>
<evidence type="ECO:0000256" key="2">
    <source>
        <dbReference type="ARBA" id="ARBA00004370"/>
    </source>
</evidence>
<sequence length="377" mass="41101">MCDIRSKACALSVPLLSGPQTVGVLLVSPTPPLNNDDDDALWTKRDKEQVSLAAQSLSMALTMDNERNFLRNQNESIKMNLSDSLHQMKNPIQALRTYGKILQRQVDMSAADVGGGGGGTPQLLDLAERLMVQSERVVDMMGPMDSLVETMGYSNYRVLLPAAGINFQSAIPFDNRGTEGDLSKTTVVGDFENELVFVTDLLEPIFDTFQAIASEQGISFKVIIEDADDLPGVFVSPKSFQEAISNVLDNALKYVVLPKTGSSFTNNPNPQIRVRIFPNDNYNDDNTASQDPGVTILVEDNGPGIAETDRDLIFVRGFRSDTTNIVGGRGIGLDISQALMIRMGGYIGLLNGKDIFLDSLDGAVIKFEVSRNPKLIF</sequence>
<dbReference type="PROSITE" id="PS50109">
    <property type="entry name" value="HIS_KIN"/>
    <property type="match status" value="1"/>
</dbReference>
<evidence type="ECO:0000256" key="5">
    <source>
        <dbReference type="ARBA" id="ARBA00022679"/>
    </source>
</evidence>
<evidence type="ECO:0000256" key="4">
    <source>
        <dbReference type="ARBA" id="ARBA00022553"/>
    </source>
</evidence>
<keyword evidence="8" id="KW-1133">Transmembrane helix</keyword>
<evidence type="ECO:0000256" key="8">
    <source>
        <dbReference type="ARBA" id="ARBA00022989"/>
    </source>
</evidence>
<dbReference type="OrthoDB" id="43364at2759"/>
<dbReference type="KEGG" id="fcy:FRACYDRAFT_191202"/>
<evidence type="ECO:0000313" key="12">
    <source>
        <dbReference type="Proteomes" id="UP000095751"/>
    </source>
</evidence>
<dbReference type="GO" id="GO:0016020">
    <property type="term" value="C:membrane"/>
    <property type="evidence" value="ECO:0007669"/>
    <property type="project" value="UniProtKB-SubCell"/>
</dbReference>
<dbReference type="AlphaFoldDB" id="A0A1E7F326"/>
<gene>
    <name evidence="11" type="ORF">FRACYDRAFT_191202</name>
</gene>
<organism evidence="11 12">
    <name type="scientific">Fragilariopsis cylindrus CCMP1102</name>
    <dbReference type="NCBI Taxonomy" id="635003"/>
    <lineage>
        <taxon>Eukaryota</taxon>
        <taxon>Sar</taxon>
        <taxon>Stramenopiles</taxon>
        <taxon>Ochrophyta</taxon>
        <taxon>Bacillariophyta</taxon>
        <taxon>Bacillariophyceae</taxon>
        <taxon>Bacillariophycidae</taxon>
        <taxon>Bacillariales</taxon>
        <taxon>Bacillariaceae</taxon>
        <taxon>Fragilariopsis</taxon>
    </lineage>
</organism>
<dbReference type="Gene3D" id="3.30.565.10">
    <property type="entry name" value="Histidine kinase-like ATPase, C-terminal domain"/>
    <property type="match status" value="1"/>
</dbReference>
<dbReference type="InterPro" id="IPR003594">
    <property type="entry name" value="HATPase_dom"/>
</dbReference>
<dbReference type="InParanoid" id="A0A1E7F326"/>
<dbReference type="SMART" id="SM00387">
    <property type="entry name" value="HATPase_c"/>
    <property type="match status" value="1"/>
</dbReference>
<keyword evidence="4" id="KW-0597">Phosphoprotein</keyword>
<dbReference type="EMBL" id="KV784364">
    <property type="protein sequence ID" value="OEU12598.1"/>
    <property type="molecule type" value="Genomic_DNA"/>
</dbReference>
<dbReference type="InterPro" id="IPR036890">
    <property type="entry name" value="HATPase_C_sf"/>
</dbReference>
<keyword evidence="6" id="KW-0812">Transmembrane</keyword>
<dbReference type="PANTHER" id="PTHR45436">
    <property type="entry name" value="SENSOR HISTIDINE KINASE YKOH"/>
    <property type="match status" value="1"/>
</dbReference>
<evidence type="ECO:0000259" key="10">
    <source>
        <dbReference type="PROSITE" id="PS50109"/>
    </source>
</evidence>
<dbReference type="SUPFAM" id="SSF55874">
    <property type="entry name" value="ATPase domain of HSP90 chaperone/DNA topoisomerase II/histidine kinase"/>
    <property type="match status" value="1"/>
</dbReference>
<keyword evidence="9" id="KW-0472">Membrane</keyword>
<feature type="domain" description="Histidine kinase" evidence="10">
    <location>
        <begin position="83"/>
        <end position="373"/>
    </location>
</feature>
<protein>
    <recommendedName>
        <fullName evidence="3">histidine kinase</fullName>
        <ecNumber evidence="3">2.7.13.3</ecNumber>
    </recommendedName>
</protein>
<dbReference type="InterPro" id="IPR050428">
    <property type="entry name" value="TCS_sensor_his_kinase"/>
</dbReference>
<dbReference type="EC" id="2.7.13.3" evidence="3"/>
<dbReference type="Pfam" id="PF02518">
    <property type="entry name" value="HATPase_c"/>
    <property type="match status" value="1"/>
</dbReference>
<evidence type="ECO:0000256" key="6">
    <source>
        <dbReference type="ARBA" id="ARBA00022692"/>
    </source>
</evidence>
<dbReference type="PANTHER" id="PTHR45436:SF5">
    <property type="entry name" value="SENSOR HISTIDINE KINASE TRCS"/>
    <property type="match status" value="1"/>
</dbReference>
<dbReference type="Proteomes" id="UP000095751">
    <property type="component" value="Unassembled WGS sequence"/>
</dbReference>
<accession>A0A1E7F326</accession>
<dbReference type="PRINTS" id="PR00344">
    <property type="entry name" value="BCTRLSENSOR"/>
</dbReference>
<keyword evidence="12" id="KW-1185">Reference proteome</keyword>
<keyword evidence="7" id="KW-0418">Kinase</keyword>
<reference evidence="11 12" key="1">
    <citation type="submission" date="2016-09" db="EMBL/GenBank/DDBJ databases">
        <title>Extensive genetic diversity and differential bi-allelic expression allows diatom success in the polar Southern Ocean.</title>
        <authorList>
            <consortium name="DOE Joint Genome Institute"/>
            <person name="Mock T."/>
            <person name="Otillar R.P."/>
            <person name="Strauss J."/>
            <person name="Dupont C."/>
            <person name="Frickenhaus S."/>
            <person name="Maumus F."/>
            <person name="Mcmullan M."/>
            <person name="Sanges R."/>
            <person name="Schmutz J."/>
            <person name="Toseland A."/>
            <person name="Valas R."/>
            <person name="Veluchamy A."/>
            <person name="Ward B.J."/>
            <person name="Allen A."/>
            <person name="Barry K."/>
            <person name="Falciatore A."/>
            <person name="Ferrante M."/>
            <person name="Fortunato A.E."/>
            <person name="Gloeckner G."/>
            <person name="Gruber A."/>
            <person name="Hipkin R."/>
            <person name="Janech M."/>
            <person name="Kroth P."/>
            <person name="Leese F."/>
            <person name="Lindquist E."/>
            <person name="Lyon B.R."/>
            <person name="Martin J."/>
            <person name="Mayer C."/>
            <person name="Parker M."/>
            <person name="Quesneville H."/>
            <person name="Raymond J."/>
            <person name="Uhlig C."/>
            <person name="Valentin K.U."/>
            <person name="Worden A.Z."/>
            <person name="Armbrust E.V."/>
            <person name="Bowler C."/>
            <person name="Green B."/>
            <person name="Moulton V."/>
            <person name="Van Oosterhout C."/>
            <person name="Grigoriev I."/>
        </authorList>
    </citation>
    <scope>NUCLEOTIDE SEQUENCE [LARGE SCALE GENOMIC DNA]</scope>
    <source>
        <strain evidence="11 12">CCMP1102</strain>
    </source>
</reference>
<keyword evidence="5" id="KW-0808">Transferase</keyword>
<evidence type="ECO:0000256" key="7">
    <source>
        <dbReference type="ARBA" id="ARBA00022777"/>
    </source>
</evidence>
<name>A0A1E7F326_9STRA</name>
<dbReference type="InterPro" id="IPR005467">
    <property type="entry name" value="His_kinase_dom"/>
</dbReference>
<evidence type="ECO:0000256" key="3">
    <source>
        <dbReference type="ARBA" id="ARBA00012438"/>
    </source>
</evidence>
<comment type="catalytic activity">
    <reaction evidence="1">
        <text>ATP + protein L-histidine = ADP + protein N-phospho-L-histidine.</text>
        <dbReference type="EC" id="2.7.13.3"/>
    </reaction>
</comment>
<comment type="subcellular location">
    <subcellularLocation>
        <location evidence="2">Membrane</location>
    </subcellularLocation>
</comment>
<evidence type="ECO:0000256" key="9">
    <source>
        <dbReference type="ARBA" id="ARBA00023136"/>
    </source>
</evidence>
<evidence type="ECO:0000313" key="11">
    <source>
        <dbReference type="EMBL" id="OEU12598.1"/>
    </source>
</evidence>
<dbReference type="InterPro" id="IPR004358">
    <property type="entry name" value="Sig_transdc_His_kin-like_C"/>
</dbReference>